<dbReference type="Proteomes" id="UP000799770">
    <property type="component" value="Unassembled WGS sequence"/>
</dbReference>
<accession>A0A6A5ZEI2</accession>
<gene>
    <name evidence="2" type="ORF">BDV96DRAFT_644899</name>
</gene>
<sequence>MSLVRPPPKMPVAPWDEGSKLHAEATPSKKRASAVGTETEEPKSKKARFVERVKSVGRKVKSFLQQAEQSKKAKKLVSLYASCPAFLFEEEEAPPPSSPPPPPPPPRPTFNVREEACRRIKEYCKTIERERSPDYDERMEDCIFPEAPVFRDPASDNPEYYMSGALPIPDDTANGKGSGFENKDDNSKIKKTKHGDLYREEDAHLALLHEQRPYHYWTIGKDGFQQWTLL</sequence>
<dbReference type="AlphaFoldDB" id="A0A6A5ZEI2"/>
<feature type="region of interest" description="Disordered" evidence="1">
    <location>
        <begin position="1"/>
        <end position="46"/>
    </location>
</feature>
<proteinExistence type="predicted"/>
<feature type="region of interest" description="Disordered" evidence="1">
    <location>
        <begin position="90"/>
        <end position="113"/>
    </location>
</feature>
<feature type="compositionally biased region" description="Pro residues" evidence="1">
    <location>
        <begin position="1"/>
        <end position="11"/>
    </location>
</feature>
<protein>
    <submittedName>
        <fullName evidence="2">Uncharacterized protein</fullName>
    </submittedName>
</protein>
<feature type="compositionally biased region" description="Pro residues" evidence="1">
    <location>
        <begin position="94"/>
        <end position="108"/>
    </location>
</feature>
<organism evidence="2 3">
    <name type="scientific">Lophiotrema nucula</name>
    <dbReference type="NCBI Taxonomy" id="690887"/>
    <lineage>
        <taxon>Eukaryota</taxon>
        <taxon>Fungi</taxon>
        <taxon>Dikarya</taxon>
        <taxon>Ascomycota</taxon>
        <taxon>Pezizomycotina</taxon>
        <taxon>Dothideomycetes</taxon>
        <taxon>Pleosporomycetidae</taxon>
        <taxon>Pleosporales</taxon>
        <taxon>Lophiotremataceae</taxon>
        <taxon>Lophiotrema</taxon>
    </lineage>
</organism>
<evidence type="ECO:0000313" key="3">
    <source>
        <dbReference type="Proteomes" id="UP000799770"/>
    </source>
</evidence>
<name>A0A6A5ZEI2_9PLEO</name>
<keyword evidence="3" id="KW-1185">Reference proteome</keyword>
<feature type="compositionally biased region" description="Basic and acidic residues" evidence="1">
    <location>
        <begin position="181"/>
        <end position="194"/>
    </location>
</feature>
<reference evidence="2" key="1">
    <citation type="journal article" date="2020" name="Stud. Mycol.">
        <title>101 Dothideomycetes genomes: a test case for predicting lifestyles and emergence of pathogens.</title>
        <authorList>
            <person name="Haridas S."/>
            <person name="Albert R."/>
            <person name="Binder M."/>
            <person name="Bloem J."/>
            <person name="Labutti K."/>
            <person name="Salamov A."/>
            <person name="Andreopoulos B."/>
            <person name="Baker S."/>
            <person name="Barry K."/>
            <person name="Bills G."/>
            <person name="Bluhm B."/>
            <person name="Cannon C."/>
            <person name="Castanera R."/>
            <person name="Culley D."/>
            <person name="Daum C."/>
            <person name="Ezra D."/>
            <person name="Gonzalez J."/>
            <person name="Henrissat B."/>
            <person name="Kuo A."/>
            <person name="Liang C."/>
            <person name="Lipzen A."/>
            <person name="Lutzoni F."/>
            <person name="Magnuson J."/>
            <person name="Mondo S."/>
            <person name="Nolan M."/>
            <person name="Ohm R."/>
            <person name="Pangilinan J."/>
            <person name="Park H.-J."/>
            <person name="Ramirez L."/>
            <person name="Alfaro M."/>
            <person name="Sun H."/>
            <person name="Tritt A."/>
            <person name="Yoshinaga Y."/>
            <person name="Zwiers L.-H."/>
            <person name="Turgeon B."/>
            <person name="Goodwin S."/>
            <person name="Spatafora J."/>
            <person name="Crous P."/>
            <person name="Grigoriev I."/>
        </authorList>
    </citation>
    <scope>NUCLEOTIDE SEQUENCE</scope>
    <source>
        <strain evidence="2">CBS 627.86</strain>
    </source>
</reference>
<dbReference type="EMBL" id="ML977319">
    <property type="protein sequence ID" value="KAF2117484.1"/>
    <property type="molecule type" value="Genomic_DNA"/>
</dbReference>
<evidence type="ECO:0000313" key="2">
    <source>
        <dbReference type="EMBL" id="KAF2117484.1"/>
    </source>
</evidence>
<evidence type="ECO:0000256" key="1">
    <source>
        <dbReference type="SAM" id="MobiDB-lite"/>
    </source>
</evidence>
<feature type="region of interest" description="Disordered" evidence="1">
    <location>
        <begin position="148"/>
        <end position="194"/>
    </location>
</feature>